<dbReference type="PROSITE" id="PS01186">
    <property type="entry name" value="EGF_2"/>
    <property type="match status" value="1"/>
</dbReference>
<evidence type="ECO:0000256" key="12">
    <source>
        <dbReference type="RuleBase" id="RU363034"/>
    </source>
</evidence>
<comment type="subcellular location">
    <subcellularLocation>
        <location evidence="1">Secreted</location>
    </subcellularLocation>
</comment>
<evidence type="ECO:0000256" key="2">
    <source>
        <dbReference type="ARBA" id="ARBA00022525"/>
    </source>
</evidence>
<dbReference type="PROSITE" id="PS00022">
    <property type="entry name" value="EGF_1"/>
    <property type="match status" value="1"/>
</dbReference>
<evidence type="ECO:0000259" key="13">
    <source>
        <dbReference type="PROSITE" id="PS50026"/>
    </source>
</evidence>
<dbReference type="Pfam" id="PF00089">
    <property type="entry name" value="Trypsin"/>
    <property type="match status" value="1"/>
</dbReference>
<dbReference type="InterPro" id="IPR000294">
    <property type="entry name" value="GLA_domain"/>
</dbReference>
<keyword evidence="10" id="KW-0325">Glycoprotein</keyword>
<dbReference type="InterPro" id="IPR033116">
    <property type="entry name" value="TRYPSIN_SER"/>
</dbReference>
<dbReference type="SMART" id="SM00181">
    <property type="entry name" value="EGF"/>
    <property type="match status" value="2"/>
</dbReference>
<dbReference type="Ensembl" id="ENSELUT00000037368.3">
    <property type="protein sequence ID" value="ENSELUP00000042891.3"/>
    <property type="gene ID" value="ENSELUG00000024395.3"/>
</dbReference>
<dbReference type="GeneTree" id="ENSGT00940000154474"/>
<dbReference type="Gene3D" id="2.40.10.10">
    <property type="entry name" value="Trypsin-like serine proteases"/>
    <property type="match status" value="2"/>
</dbReference>
<dbReference type="InterPro" id="IPR001314">
    <property type="entry name" value="Peptidase_S1A"/>
</dbReference>
<feature type="domain" description="Gla" evidence="15">
    <location>
        <begin position="78"/>
        <end position="124"/>
    </location>
</feature>
<dbReference type="FunFam" id="2.40.10.10:FF:000013">
    <property type="entry name" value="Coagulation factor X"/>
    <property type="match status" value="1"/>
</dbReference>
<dbReference type="InterPro" id="IPR017857">
    <property type="entry name" value="Coagulation_fac-like_Gla_dom"/>
</dbReference>
<dbReference type="AlphaFoldDB" id="A0A3P9APD0"/>
<dbReference type="SUPFAM" id="SSF57630">
    <property type="entry name" value="GLA-domain"/>
    <property type="match status" value="1"/>
</dbReference>
<dbReference type="PANTHER" id="PTHR24278:SF26">
    <property type="entry name" value="COAGULATION FACTOR VII"/>
    <property type="match status" value="1"/>
</dbReference>
<keyword evidence="6 12" id="KW-0378">Hydrolase</keyword>
<dbReference type="FunFam" id="4.10.740.10:FF:000001">
    <property type="entry name" value="vitamin K-dependent protein S"/>
    <property type="match status" value="1"/>
</dbReference>
<name>A0A3P9APD0_ESOLU</name>
<dbReference type="GO" id="GO:0006508">
    <property type="term" value="P:proteolysis"/>
    <property type="evidence" value="ECO:0007669"/>
    <property type="project" value="UniProtKB-KW"/>
</dbReference>
<dbReference type="InterPro" id="IPR009003">
    <property type="entry name" value="Peptidase_S1_PA"/>
</dbReference>
<dbReference type="PRINTS" id="PR00722">
    <property type="entry name" value="CHYMOTRYPSIN"/>
</dbReference>
<keyword evidence="11" id="KW-0245">EGF-like domain</keyword>
<dbReference type="GO" id="GO:0005615">
    <property type="term" value="C:extracellular space"/>
    <property type="evidence" value="ECO:0007669"/>
    <property type="project" value="TreeGrafter"/>
</dbReference>
<evidence type="ECO:0000256" key="5">
    <source>
        <dbReference type="ARBA" id="ARBA00022737"/>
    </source>
</evidence>
<dbReference type="Proteomes" id="UP000265140">
    <property type="component" value="Chromosome 22"/>
</dbReference>
<keyword evidence="5" id="KW-0677">Repeat</keyword>
<comment type="caution">
    <text evidence="11">Lacks conserved residue(s) required for the propagation of feature annotation.</text>
</comment>
<proteinExistence type="predicted"/>
<organism evidence="16 17">
    <name type="scientific">Esox lucius</name>
    <name type="common">Northern pike</name>
    <dbReference type="NCBI Taxonomy" id="8010"/>
    <lineage>
        <taxon>Eukaryota</taxon>
        <taxon>Metazoa</taxon>
        <taxon>Chordata</taxon>
        <taxon>Craniata</taxon>
        <taxon>Vertebrata</taxon>
        <taxon>Euteleostomi</taxon>
        <taxon>Actinopterygii</taxon>
        <taxon>Neopterygii</taxon>
        <taxon>Teleostei</taxon>
        <taxon>Protacanthopterygii</taxon>
        <taxon>Esociformes</taxon>
        <taxon>Esocidae</taxon>
        <taxon>Esox</taxon>
    </lineage>
</organism>
<dbReference type="Gene3D" id="2.10.25.10">
    <property type="entry name" value="Laminin"/>
    <property type="match status" value="2"/>
</dbReference>
<dbReference type="InterPro" id="IPR043504">
    <property type="entry name" value="Peptidase_S1_PA_chymotrypsin"/>
</dbReference>
<reference evidence="16" key="4">
    <citation type="submission" date="2025-09" db="UniProtKB">
        <authorList>
            <consortium name="Ensembl"/>
        </authorList>
    </citation>
    <scope>IDENTIFICATION</scope>
</reference>
<dbReference type="Gene3D" id="4.10.740.10">
    <property type="entry name" value="Coagulation Factor IX"/>
    <property type="match status" value="1"/>
</dbReference>
<dbReference type="Pfam" id="PF00008">
    <property type="entry name" value="EGF"/>
    <property type="match status" value="1"/>
</dbReference>
<keyword evidence="2" id="KW-0964">Secreted</keyword>
<dbReference type="PROSITE" id="PS00134">
    <property type="entry name" value="TRYPSIN_HIS"/>
    <property type="match status" value="1"/>
</dbReference>
<dbReference type="GO" id="GO:0005509">
    <property type="term" value="F:calcium ion binding"/>
    <property type="evidence" value="ECO:0007669"/>
    <property type="project" value="InterPro"/>
</dbReference>
<dbReference type="PROSITE" id="PS50240">
    <property type="entry name" value="TRYPSIN_DOM"/>
    <property type="match status" value="1"/>
</dbReference>
<dbReference type="GO" id="GO:0004252">
    <property type="term" value="F:serine-type endopeptidase activity"/>
    <property type="evidence" value="ECO:0007669"/>
    <property type="project" value="InterPro"/>
</dbReference>
<dbReference type="InterPro" id="IPR050442">
    <property type="entry name" value="Peptidase_S1_coag_factors"/>
</dbReference>
<evidence type="ECO:0000256" key="3">
    <source>
        <dbReference type="ARBA" id="ARBA00022670"/>
    </source>
</evidence>
<dbReference type="PROSITE" id="PS50998">
    <property type="entry name" value="GLA_2"/>
    <property type="match status" value="1"/>
</dbReference>
<keyword evidence="8" id="KW-0865">Zymogen</keyword>
<dbReference type="CDD" id="cd00190">
    <property type="entry name" value="Tryp_SPc"/>
    <property type="match status" value="1"/>
</dbReference>
<dbReference type="CDD" id="cd00054">
    <property type="entry name" value="EGF_CA"/>
    <property type="match status" value="1"/>
</dbReference>
<dbReference type="Pfam" id="PF00594">
    <property type="entry name" value="Gla"/>
    <property type="match status" value="1"/>
</dbReference>
<dbReference type="SMART" id="SM00020">
    <property type="entry name" value="Tryp_SPc"/>
    <property type="match status" value="1"/>
</dbReference>
<evidence type="ECO:0000256" key="8">
    <source>
        <dbReference type="ARBA" id="ARBA00023145"/>
    </source>
</evidence>
<evidence type="ECO:0000259" key="14">
    <source>
        <dbReference type="PROSITE" id="PS50240"/>
    </source>
</evidence>
<dbReference type="InterPro" id="IPR018114">
    <property type="entry name" value="TRYPSIN_HIS"/>
</dbReference>
<evidence type="ECO:0000256" key="1">
    <source>
        <dbReference type="ARBA" id="ARBA00004613"/>
    </source>
</evidence>
<dbReference type="Bgee" id="ENSELUG00000024395">
    <property type="expression patterns" value="Expressed in liver and 12 other cell types or tissues"/>
</dbReference>
<sequence>MTGVDVSGRIVPKSGFRPDFGPVGTEGNGDAAWLDPAGAFIMWLRVLFLSLSVCCGHIASVFLGRDQAHALLIRPRRANSGWFEELKKGDLERECIEEKCSKEEAREVYEHEKATEDFWQNYNVVDGCLSAPCQNRGYCSSVSGKTPSYTCLCRPGFSGRNCELVFKAIPESCLHENGGCEHFCEEVVGRRNCSCADGYFLGADGQRCLTQERFPCGKVPVLNGSTSEKATGPLSPKSRIVGGNECPKGHCPWQVLLVSNKKGFCGGVIYKPTWILTASHCLVNIKAQQFQVVAGEHDTEIEEGTEQTIDIAEVIMHKSYVHATADNDIALLRLKKPIIFTPFAVPICLPTQLMAVRDLWAVHLHTVSGWGRRSENGPTSRLLRRLDVPRIRSQECVEKSGVMLTTNMFCAGYIEGKQDSCKGDSGGPLVTLYRDTTFLLGIVSWGKGCAQPGNYGIYTRVSNYLDWIHNYTSKQPTMQSQNAAAVLDSPTVIPKNTRATLKHTMADLKAITDTPKNTTANLKAITDTPKNTTANLKAITDTPKNTTANLKAITDTPKNITANLKAITDTPKNITANLKAITDTPKNTTANLEAITDTPKNTTANLKAITDTLKNTTANLEDNTATPKNTRANFEDNTATPKKTTANLEAITDTPENTKANLEAITDTPENTTATVKNTIANLRNITDNHHVVLNLTGEESSTTLDPN</sequence>
<evidence type="ECO:0000256" key="6">
    <source>
        <dbReference type="ARBA" id="ARBA00022801"/>
    </source>
</evidence>
<dbReference type="PANTHER" id="PTHR24278">
    <property type="entry name" value="COAGULATION FACTOR"/>
    <property type="match status" value="1"/>
</dbReference>
<keyword evidence="12" id="KW-0720">Serine protease</keyword>
<keyword evidence="9 11" id="KW-1015">Disulfide bond</keyword>
<feature type="disulfide bond" evidence="11">
    <location>
        <begin position="153"/>
        <end position="162"/>
    </location>
</feature>
<keyword evidence="4" id="KW-0732">Signal</keyword>
<keyword evidence="7" id="KW-0106">Calcium</keyword>
<reference evidence="16" key="3">
    <citation type="submission" date="2025-08" db="UniProtKB">
        <authorList>
            <consortium name="Ensembl"/>
        </authorList>
    </citation>
    <scope>IDENTIFICATION</scope>
</reference>
<evidence type="ECO:0000256" key="4">
    <source>
        <dbReference type="ARBA" id="ARBA00022729"/>
    </source>
</evidence>
<evidence type="ECO:0000313" key="16">
    <source>
        <dbReference type="Ensembl" id="ENSELUP00000042891.3"/>
    </source>
</evidence>
<dbReference type="InterPro" id="IPR001254">
    <property type="entry name" value="Trypsin_dom"/>
</dbReference>
<reference evidence="17" key="1">
    <citation type="journal article" date="2014" name="PLoS ONE">
        <title>The genome and linkage map of the northern pike (Esox lucius): conserved synteny revealed between the salmonid sister group and the Neoteleostei.</title>
        <authorList>
            <person name="Rondeau E.B."/>
            <person name="Minkley D.R."/>
            <person name="Leong J.S."/>
            <person name="Messmer A.M."/>
            <person name="Jantzen J.R."/>
            <person name="von Schalburg K.R."/>
            <person name="Lemon C."/>
            <person name="Bird N.H."/>
            <person name="Koop B.F."/>
        </authorList>
    </citation>
    <scope>NUCLEOTIDE SEQUENCE</scope>
</reference>
<evidence type="ECO:0000256" key="7">
    <source>
        <dbReference type="ARBA" id="ARBA00022837"/>
    </source>
</evidence>
<evidence type="ECO:0000313" key="17">
    <source>
        <dbReference type="Proteomes" id="UP000265140"/>
    </source>
</evidence>
<dbReference type="SMART" id="SM00069">
    <property type="entry name" value="GLA"/>
    <property type="match status" value="1"/>
</dbReference>
<evidence type="ECO:0000256" key="11">
    <source>
        <dbReference type="PROSITE-ProRule" id="PRU00076"/>
    </source>
</evidence>
<dbReference type="InterPro" id="IPR000742">
    <property type="entry name" value="EGF"/>
</dbReference>
<dbReference type="SUPFAM" id="SSF57196">
    <property type="entry name" value="EGF/Laminin"/>
    <property type="match status" value="1"/>
</dbReference>
<dbReference type="PROSITE" id="PS00135">
    <property type="entry name" value="TRYPSIN_SER"/>
    <property type="match status" value="1"/>
</dbReference>
<accession>A0A3P9APD0</accession>
<reference evidence="16" key="2">
    <citation type="submission" date="2020-02" db="EMBL/GenBank/DDBJ databases">
        <title>Esox lucius (northern pike) genome, fEsoLuc1, primary haplotype.</title>
        <authorList>
            <person name="Myers G."/>
            <person name="Karagic N."/>
            <person name="Meyer A."/>
            <person name="Pippel M."/>
            <person name="Reichard M."/>
            <person name="Winkler S."/>
            <person name="Tracey A."/>
            <person name="Sims Y."/>
            <person name="Howe K."/>
            <person name="Rhie A."/>
            <person name="Formenti G."/>
            <person name="Durbin R."/>
            <person name="Fedrigo O."/>
            <person name="Jarvis E.D."/>
        </authorList>
    </citation>
    <scope>NUCLEOTIDE SEQUENCE [LARGE SCALE GENOMIC DNA]</scope>
</reference>
<evidence type="ECO:0000256" key="9">
    <source>
        <dbReference type="ARBA" id="ARBA00023157"/>
    </source>
</evidence>
<protein>
    <submittedName>
        <fullName evidence="16">Coagulation factor VII</fullName>
    </submittedName>
</protein>
<feature type="domain" description="Peptidase S1" evidence="14">
    <location>
        <begin position="240"/>
        <end position="473"/>
    </location>
</feature>
<dbReference type="PRINTS" id="PR00001">
    <property type="entry name" value="GLABLOOD"/>
</dbReference>
<dbReference type="Pfam" id="PF14670">
    <property type="entry name" value="FXa_inhibition"/>
    <property type="match status" value="1"/>
</dbReference>
<dbReference type="PROSITE" id="PS00011">
    <property type="entry name" value="GLA_1"/>
    <property type="match status" value="1"/>
</dbReference>
<keyword evidence="3 12" id="KW-0645">Protease</keyword>
<dbReference type="SUPFAM" id="SSF50494">
    <property type="entry name" value="Trypsin-like serine proteases"/>
    <property type="match status" value="1"/>
</dbReference>
<feature type="domain" description="EGF-like" evidence="13">
    <location>
        <begin position="124"/>
        <end position="163"/>
    </location>
</feature>
<dbReference type="PROSITE" id="PS50026">
    <property type="entry name" value="EGF_3"/>
    <property type="match status" value="1"/>
</dbReference>
<keyword evidence="17" id="KW-1185">Reference proteome</keyword>
<dbReference type="InterPro" id="IPR035972">
    <property type="entry name" value="GLA-like_dom_SF"/>
</dbReference>
<evidence type="ECO:0000256" key="10">
    <source>
        <dbReference type="ARBA" id="ARBA00023180"/>
    </source>
</evidence>
<evidence type="ECO:0000259" key="15">
    <source>
        <dbReference type="PROSITE" id="PS50998"/>
    </source>
</evidence>